<dbReference type="EMBL" id="LOMZ01000001">
    <property type="protein sequence ID" value="PLC13503.1"/>
    <property type="molecule type" value="Genomic_DNA"/>
</dbReference>
<dbReference type="InterPro" id="IPR013216">
    <property type="entry name" value="Methyltransf_11"/>
</dbReference>
<organism evidence="2 3">
    <name type="scientific">Kocuria flava</name>
    <dbReference type="NCBI Taxonomy" id="446860"/>
    <lineage>
        <taxon>Bacteria</taxon>
        <taxon>Bacillati</taxon>
        <taxon>Actinomycetota</taxon>
        <taxon>Actinomycetes</taxon>
        <taxon>Micrococcales</taxon>
        <taxon>Micrococcaceae</taxon>
        <taxon>Kocuria</taxon>
    </lineage>
</organism>
<evidence type="ECO:0000313" key="3">
    <source>
        <dbReference type="Proteomes" id="UP000234632"/>
    </source>
</evidence>
<keyword evidence="2" id="KW-0489">Methyltransferase</keyword>
<dbReference type="CDD" id="cd02440">
    <property type="entry name" value="AdoMet_MTases"/>
    <property type="match status" value="1"/>
</dbReference>
<dbReference type="Pfam" id="PF08241">
    <property type="entry name" value="Methyltransf_11"/>
    <property type="match status" value="1"/>
</dbReference>
<dbReference type="AlphaFoldDB" id="A0A2N4T5K1"/>
<dbReference type="SUPFAM" id="SSF53335">
    <property type="entry name" value="S-adenosyl-L-methionine-dependent methyltransferases"/>
    <property type="match status" value="1"/>
</dbReference>
<dbReference type="GO" id="GO:0032259">
    <property type="term" value="P:methylation"/>
    <property type="evidence" value="ECO:0007669"/>
    <property type="project" value="UniProtKB-KW"/>
</dbReference>
<dbReference type="PANTHER" id="PTHR43591">
    <property type="entry name" value="METHYLTRANSFERASE"/>
    <property type="match status" value="1"/>
</dbReference>
<accession>A0A2N4T5K1</accession>
<evidence type="ECO:0000259" key="1">
    <source>
        <dbReference type="Pfam" id="PF08241"/>
    </source>
</evidence>
<dbReference type="GO" id="GO:0008757">
    <property type="term" value="F:S-adenosylmethionine-dependent methyltransferase activity"/>
    <property type="evidence" value="ECO:0007669"/>
    <property type="project" value="InterPro"/>
</dbReference>
<gene>
    <name evidence="2" type="ORF">AUQ48_03265</name>
</gene>
<dbReference type="Proteomes" id="UP000234632">
    <property type="component" value="Unassembled WGS sequence"/>
</dbReference>
<dbReference type="InterPro" id="IPR029063">
    <property type="entry name" value="SAM-dependent_MTases_sf"/>
</dbReference>
<proteinExistence type="predicted"/>
<keyword evidence="2" id="KW-0808">Transferase</keyword>
<name>A0A2N4T5K1_9MICC</name>
<protein>
    <submittedName>
        <fullName evidence="2">Methyltransferase type 11</fullName>
    </submittedName>
</protein>
<feature type="domain" description="Methyltransferase type 11" evidence="1">
    <location>
        <begin position="39"/>
        <end position="134"/>
    </location>
</feature>
<comment type="caution">
    <text evidence="2">The sequence shown here is derived from an EMBL/GenBank/DDBJ whole genome shotgun (WGS) entry which is preliminary data.</text>
</comment>
<sequence>MPRMSSVEASFCRSAPWGVVARRMVPWATQGFPVTGDVLEIGGGNGVMAEAIAGAHPQVRLITTDADPVMVQAAQQRLARYPRAQARPADATRLPFEDGAFDTVVSFLMLHHVIEWERAVAEAARVLRPGGVLVGYDLLASRMASWVHWADRSPHRLIAPGAFEPALRQAGLAPISLRYSLGDRVLRFIARKPSTATAEDDPGDDITSRRSR</sequence>
<evidence type="ECO:0000313" key="2">
    <source>
        <dbReference type="EMBL" id="PLC13503.1"/>
    </source>
</evidence>
<reference evidence="2 3" key="1">
    <citation type="submission" date="2015-12" db="EMBL/GenBank/DDBJ databases">
        <authorList>
            <person name="Shamseldin A."/>
            <person name="Moawad H."/>
            <person name="Abd El-Rahim W.M."/>
            <person name="Sadowsky M.J."/>
        </authorList>
    </citation>
    <scope>NUCLEOTIDE SEQUENCE [LARGE SCALE GENOMIC DNA]</scope>
    <source>
        <strain evidence="2 3">S43</strain>
    </source>
</reference>
<dbReference type="Gene3D" id="3.40.50.150">
    <property type="entry name" value="Vaccinia Virus protein VP39"/>
    <property type="match status" value="1"/>
</dbReference>